<dbReference type="AlphaFoldDB" id="A0AAD5R925"/>
<evidence type="ECO:0000256" key="7">
    <source>
        <dbReference type="SAM" id="MobiDB-lite"/>
    </source>
</evidence>
<evidence type="ECO:0008006" key="10">
    <source>
        <dbReference type="Google" id="ProtNLM"/>
    </source>
</evidence>
<organism evidence="8 9">
    <name type="scientific">Parelaphostrongylus tenuis</name>
    <name type="common">Meningeal worm</name>
    <dbReference type="NCBI Taxonomy" id="148309"/>
    <lineage>
        <taxon>Eukaryota</taxon>
        <taxon>Metazoa</taxon>
        <taxon>Ecdysozoa</taxon>
        <taxon>Nematoda</taxon>
        <taxon>Chromadorea</taxon>
        <taxon>Rhabditida</taxon>
        <taxon>Rhabditina</taxon>
        <taxon>Rhabditomorpha</taxon>
        <taxon>Strongyloidea</taxon>
        <taxon>Metastrongylidae</taxon>
        <taxon>Parelaphostrongylus</taxon>
    </lineage>
</organism>
<evidence type="ECO:0000256" key="2">
    <source>
        <dbReference type="ARBA" id="ARBA00022723"/>
    </source>
</evidence>
<evidence type="ECO:0000256" key="3">
    <source>
        <dbReference type="ARBA" id="ARBA00022801"/>
    </source>
</evidence>
<accession>A0AAD5R925</accession>
<keyword evidence="2 6" id="KW-0479">Metal-binding</keyword>
<gene>
    <name evidence="8" type="ORF">KIN20_034172</name>
</gene>
<evidence type="ECO:0000313" key="9">
    <source>
        <dbReference type="Proteomes" id="UP001196413"/>
    </source>
</evidence>
<dbReference type="GO" id="GO:0045134">
    <property type="term" value="F:UDP phosphatase activity"/>
    <property type="evidence" value="ECO:0007669"/>
    <property type="project" value="TreeGrafter"/>
</dbReference>
<dbReference type="GO" id="GO:0004382">
    <property type="term" value="F:GDP phosphatase activity"/>
    <property type="evidence" value="ECO:0007669"/>
    <property type="project" value="TreeGrafter"/>
</dbReference>
<feature type="compositionally biased region" description="Acidic residues" evidence="7">
    <location>
        <begin position="74"/>
        <end position="83"/>
    </location>
</feature>
<feature type="binding site" evidence="6">
    <location>
        <position position="177"/>
    </location>
    <ligand>
        <name>Ca(2+)</name>
        <dbReference type="ChEBI" id="CHEBI:29108"/>
    </ligand>
</feature>
<dbReference type="InterPro" id="IPR036258">
    <property type="entry name" value="Apyrase_sf"/>
</dbReference>
<dbReference type="GO" id="GO:0005509">
    <property type="term" value="F:calcium ion binding"/>
    <property type="evidence" value="ECO:0007669"/>
    <property type="project" value="InterPro"/>
</dbReference>
<keyword evidence="3" id="KW-0378">Hydrolase</keyword>
<evidence type="ECO:0000256" key="6">
    <source>
        <dbReference type="PIRSR" id="PIRSR609283-1"/>
    </source>
</evidence>
<comment type="similarity">
    <text evidence="5">Belongs to the apyrase family.</text>
</comment>
<comment type="cofactor">
    <cofactor evidence="1 6">
        <name>Ca(2+)</name>
        <dbReference type="ChEBI" id="CHEBI:29108"/>
    </cofactor>
</comment>
<dbReference type="GO" id="GO:0030166">
    <property type="term" value="P:proteoglycan biosynthetic process"/>
    <property type="evidence" value="ECO:0007669"/>
    <property type="project" value="TreeGrafter"/>
</dbReference>
<feature type="region of interest" description="Disordered" evidence="7">
    <location>
        <begin position="62"/>
        <end position="94"/>
    </location>
</feature>
<dbReference type="SUPFAM" id="SSF101887">
    <property type="entry name" value="Apyrase"/>
    <property type="match status" value="1"/>
</dbReference>
<feature type="binding site" evidence="6">
    <location>
        <position position="176"/>
    </location>
    <ligand>
        <name>Ca(2+)</name>
        <dbReference type="ChEBI" id="CHEBI:29108"/>
    </ligand>
</feature>
<protein>
    <recommendedName>
        <fullName evidence="10">Apyrase</fullName>
    </recommendedName>
</protein>
<evidence type="ECO:0000256" key="4">
    <source>
        <dbReference type="ARBA" id="ARBA00022837"/>
    </source>
</evidence>
<dbReference type="Proteomes" id="UP001196413">
    <property type="component" value="Unassembled WGS sequence"/>
</dbReference>
<dbReference type="PANTHER" id="PTHR13023:SF3">
    <property type="entry name" value="SOLUBLE CALCIUM-ACTIVATED NUCLEOTIDASE 1"/>
    <property type="match status" value="1"/>
</dbReference>
<dbReference type="FunFam" id="2.120.10.100:FF:000001">
    <property type="entry name" value="Soluble calcium-activated nucleotidase 1"/>
    <property type="match status" value="1"/>
</dbReference>
<dbReference type="Pfam" id="PF06079">
    <property type="entry name" value="Apyrase"/>
    <property type="match status" value="1"/>
</dbReference>
<evidence type="ECO:0000256" key="1">
    <source>
        <dbReference type="ARBA" id="ARBA00001913"/>
    </source>
</evidence>
<dbReference type="Gene3D" id="2.120.10.100">
    <property type="entry name" value="Apyrase"/>
    <property type="match status" value="1"/>
</dbReference>
<name>A0AAD5R925_PARTN</name>
<reference evidence="8" key="1">
    <citation type="submission" date="2021-06" db="EMBL/GenBank/DDBJ databases">
        <title>Parelaphostrongylus tenuis whole genome reference sequence.</title>
        <authorList>
            <person name="Garwood T.J."/>
            <person name="Larsen P.A."/>
            <person name="Fountain-Jones N.M."/>
            <person name="Garbe J.R."/>
            <person name="Macchietto M.G."/>
            <person name="Kania S.A."/>
            <person name="Gerhold R.W."/>
            <person name="Richards J.E."/>
            <person name="Wolf T.M."/>
        </authorList>
    </citation>
    <scope>NUCLEOTIDE SEQUENCE</scope>
    <source>
        <strain evidence="8">MNPRO001-30</strain>
        <tissue evidence="8">Meninges</tissue>
    </source>
</reference>
<dbReference type="InterPro" id="IPR009283">
    <property type="entry name" value="Apyrase"/>
</dbReference>
<dbReference type="PANTHER" id="PTHR13023">
    <property type="entry name" value="APYRASE"/>
    <property type="match status" value="1"/>
</dbReference>
<evidence type="ECO:0000313" key="8">
    <source>
        <dbReference type="EMBL" id="KAJ1372103.1"/>
    </source>
</evidence>
<keyword evidence="4 6" id="KW-0106">Calcium</keyword>
<proteinExistence type="inferred from homology"/>
<feature type="binding site" evidence="6">
    <location>
        <position position="354"/>
    </location>
    <ligand>
        <name>Ca(2+)</name>
        <dbReference type="ChEBI" id="CHEBI:29108"/>
    </ligand>
</feature>
<dbReference type="EMBL" id="JAHQIW010007094">
    <property type="protein sequence ID" value="KAJ1372103.1"/>
    <property type="molecule type" value="Genomic_DNA"/>
</dbReference>
<sequence length="412" mass="46760">MEPRQSNLTINPVMIVWVNMTKTFKISNLNNAEFTCHLTRLSYCAVTLKKIPMQRCEKLPNATPSTRDILKAPEDDDTPEELDQWLNPKQDTDDTIAHKPYTAQKLDNGTEVYNLLAVTDLDKASVSGAMTFRAVTRKGKLIISPDKKDVKITWDKDSDRNLTTTLNVKGRAMELSDLADFNGRLVSPDDKTGMLYEIRDNKAIPWLFLNSGPGDTTKGMKAEWVTTRGAYLYVGGHGKEFTADNGTVLDEDDMWIKIISKRGEIKNVNWKKEYRRVRGAVNITLPGYLVHEAVQWSDKHKKWFFLPRKESQAKFDPIQDEKRGSNLLIIGDEPLKNFEVVRIGKLTNPERGFSAMEFVPGTDDKVIVALKSVEVANSPVESYITVFDIDGNILLKDQKLDDAYKFEAIYFV</sequence>
<feature type="binding site" evidence="6">
    <location>
        <position position="292"/>
    </location>
    <ligand>
        <name>Ca(2+)</name>
        <dbReference type="ChEBI" id="CHEBI:29108"/>
    </ligand>
</feature>
<keyword evidence="9" id="KW-1185">Reference proteome</keyword>
<feature type="binding site" evidence="6">
    <location>
        <position position="223"/>
    </location>
    <ligand>
        <name>Ca(2+)</name>
        <dbReference type="ChEBI" id="CHEBI:29108"/>
    </ligand>
</feature>
<evidence type="ECO:0000256" key="5">
    <source>
        <dbReference type="ARBA" id="ARBA00025738"/>
    </source>
</evidence>
<comment type="caution">
    <text evidence="8">The sequence shown here is derived from an EMBL/GenBank/DDBJ whole genome shotgun (WGS) entry which is preliminary data.</text>
</comment>
<feature type="binding site" evidence="6">
    <location>
        <position position="407"/>
    </location>
    <ligand>
        <name>Ca(2+)</name>
        <dbReference type="ChEBI" id="CHEBI:29108"/>
    </ligand>
</feature>